<name>A0A4V1XZ88_9ACTN</name>
<evidence type="ECO:0000313" key="2">
    <source>
        <dbReference type="EMBL" id="RYP85899.1"/>
    </source>
</evidence>
<organism evidence="2 3">
    <name type="scientific">Nocardioides guangzhouensis</name>
    <dbReference type="NCBI Taxonomy" id="2497878"/>
    <lineage>
        <taxon>Bacteria</taxon>
        <taxon>Bacillati</taxon>
        <taxon>Actinomycetota</taxon>
        <taxon>Actinomycetes</taxon>
        <taxon>Propionibacteriales</taxon>
        <taxon>Nocardioidaceae</taxon>
        <taxon>Nocardioides</taxon>
    </lineage>
</organism>
<dbReference type="AlphaFoldDB" id="A0A4V1XZ88"/>
<proteinExistence type="predicted"/>
<dbReference type="RefSeq" id="WP_134717294.1">
    <property type="nucleotide sequence ID" value="NZ_SDKM01000014.1"/>
</dbReference>
<evidence type="ECO:0000256" key="1">
    <source>
        <dbReference type="SAM" id="Phobius"/>
    </source>
</evidence>
<keyword evidence="1" id="KW-0812">Transmembrane</keyword>
<keyword evidence="1" id="KW-1133">Transmembrane helix</keyword>
<keyword evidence="3" id="KW-1185">Reference proteome</keyword>
<comment type="caution">
    <text evidence="2">The sequence shown here is derived from an EMBL/GenBank/DDBJ whole genome shotgun (WGS) entry which is preliminary data.</text>
</comment>
<sequence length="281" mass="30563">MSEQRLKDFASEAEHLVQAPELDDLVGRGRDLRRLRLTVVAAAAVLVTVAGGILASVDHDDQTGPPAQTPDDVVPRAGKQLLTADEELEAGEQRFYVPSVFGDDRVWLRAPGSGWEWWGEGAVKWQSDDTVPAGQAEPYVRYTILPLEQVMAGRPCDPSHANSRWKDVGDDPTTAAEKIGTIPGLRLVQAPERTERFGVQVVHVGVALRTPCPNKSDRNLFMGNGSVIWGSPPGDYDVWIAKLSSGGLVMIAADHHPDVAKSYREQLEALLDSTRIDDGAD</sequence>
<accession>A0A4V1XZ88</accession>
<feature type="transmembrane region" description="Helical" evidence="1">
    <location>
        <begin position="37"/>
        <end position="57"/>
    </location>
</feature>
<dbReference type="Proteomes" id="UP000295198">
    <property type="component" value="Unassembled WGS sequence"/>
</dbReference>
<protein>
    <submittedName>
        <fullName evidence="2">Uncharacterized protein</fullName>
    </submittedName>
</protein>
<gene>
    <name evidence="2" type="ORF">EKO23_11380</name>
</gene>
<reference evidence="2 3" key="1">
    <citation type="submission" date="2019-01" db="EMBL/GenBank/DDBJ databases">
        <title>Nocardioides guangzhouensis sp. nov., an actinobacterium isolated from soil.</title>
        <authorList>
            <person name="Fu Y."/>
            <person name="Cai Y."/>
            <person name="Lin Z."/>
            <person name="Chen P."/>
        </authorList>
    </citation>
    <scope>NUCLEOTIDE SEQUENCE [LARGE SCALE GENOMIC DNA]</scope>
    <source>
        <strain evidence="2 3">130</strain>
    </source>
</reference>
<evidence type="ECO:0000313" key="3">
    <source>
        <dbReference type="Proteomes" id="UP000295198"/>
    </source>
</evidence>
<dbReference type="EMBL" id="SDKM01000014">
    <property type="protein sequence ID" value="RYP85899.1"/>
    <property type="molecule type" value="Genomic_DNA"/>
</dbReference>
<keyword evidence="1" id="KW-0472">Membrane</keyword>